<dbReference type="VEuPathDB" id="FungiDB:AMAG_18883"/>
<evidence type="ECO:0000256" key="4">
    <source>
        <dbReference type="ARBA" id="ARBA00023242"/>
    </source>
</evidence>
<evidence type="ECO:0000313" key="7">
    <source>
        <dbReference type="EMBL" id="KNE62557.1"/>
    </source>
</evidence>
<dbReference type="GO" id="GO:0031573">
    <property type="term" value="P:mitotic intra-S DNA damage checkpoint signaling"/>
    <property type="evidence" value="ECO:0007669"/>
    <property type="project" value="TreeGrafter"/>
</dbReference>
<dbReference type="Proteomes" id="UP000054350">
    <property type="component" value="Unassembled WGS sequence"/>
</dbReference>
<dbReference type="eggNOG" id="KOG4712">
    <property type="taxonomic scope" value="Eukaryota"/>
</dbReference>
<dbReference type="GO" id="GO:0036297">
    <property type="term" value="P:interstrand cross-link repair"/>
    <property type="evidence" value="ECO:0007669"/>
    <property type="project" value="TreeGrafter"/>
</dbReference>
<evidence type="ECO:0000256" key="6">
    <source>
        <dbReference type="SAM" id="MobiDB-lite"/>
    </source>
</evidence>
<dbReference type="OrthoDB" id="27031at2759"/>
<dbReference type="InterPro" id="IPR029448">
    <property type="entry name" value="FANCD2"/>
</dbReference>
<gene>
    <name evidence="7" type="ORF">AMAG_18883</name>
</gene>
<dbReference type="Pfam" id="PF14631">
    <property type="entry name" value="FancD2"/>
    <property type="match status" value="2"/>
</dbReference>
<dbReference type="GO" id="GO:0070182">
    <property type="term" value="F:DNA polymerase binding"/>
    <property type="evidence" value="ECO:0007669"/>
    <property type="project" value="TreeGrafter"/>
</dbReference>
<evidence type="ECO:0000313" key="8">
    <source>
        <dbReference type="Proteomes" id="UP000054350"/>
    </source>
</evidence>
<evidence type="ECO:0000256" key="1">
    <source>
        <dbReference type="ARBA" id="ARBA00004123"/>
    </source>
</evidence>
<protein>
    <submittedName>
        <fullName evidence="7">Uncharacterized protein</fullName>
    </submittedName>
</protein>
<feature type="region of interest" description="Disordered" evidence="6">
    <location>
        <begin position="696"/>
        <end position="725"/>
    </location>
</feature>
<dbReference type="GO" id="GO:0000793">
    <property type="term" value="C:condensed chromosome"/>
    <property type="evidence" value="ECO:0007669"/>
    <property type="project" value="TreeGrafter"/>
</dbReference>
<dbReference type="PANTHER" id="PTHR32086">
    <property type="entry name" value="FANCONI ANEMIA GROUP D2 PROTEIN"/>
    <property type="match status" value="1"/>
</dbReference>
<evidence type="ECO:0000256" key="5">
    <source>
        <dbReference type="ARBA" id="ARBA00093456"/>
    </source>
</evidence>
<keyword evidence="2" id="KW-1017">Isopeptide bond</keyword>
<sequence length="754" mass="80828">MPPARPTSNVFVQLIEKNGGHFPDDLDDLKDAAAVNNAAAQGRVLAVSLDVEMHEFKARLSQAVAVFNAQAAKLLKDGMQDWVDGSPARALVLLSPVVSAGADAAAGMRAVLADSLIKVMLDIDALQPTIGSFVADLVLELSGEVTATDLGVPALAITQLRWLECVTDAAHLAITLLDLLSELAASEDKLRDALIAALPEIVPATHHHLLLDRLVALLRESRSALAPVTDAFSNLVIPADRRGILIQEVSHSLPSAQPDHLPLLVRYLLDEAGAAAIQPPGTAPWQMSEADRELPKQVVADLHRYLTFAGVEGSYVRLVLDELAVAFRRYKPIQAAFAKRIVDLAGSRSRDYDNTQSEAGDSNDGHDDVHGTGELSDLDFMVLVVQCAISSRRCSADMEIAQQDVVASLVTLLGSGGAGTRQVDVALEILMTLARHEPARMAAFSVFLRSALDSLDNFSVPQLEAYFRMLAAVAFGHHDQGLATCLTSPIVDDMSILANKHMMRISRMSPLRLAITGILGSLALIEHYAPRPPTLALPGQEVVTHGWPSEADQADGITKAIADLERCIGCCEDRPAAQAFLIDRLAAARGILIQEVSHSLPSAQPDHLPLLVRYLLDEAGAAAIQPPGTAPWQMSEADRELPKQVVADLHRYLTFAGVEGSYVRLVLDELAVAFRRYKPIQAAFAKRIVDLAGSRSRDYDNTQSEAGDSNDGHDDVHGRGRPSTKVAAAAQGTVIPAPLVRDGVSAVILVFCSL</sequence>
<dbReference type="EMBL" id="GG745340">
    <property type="protein sequence ID" value="KNE62557.1"/>
    <property type="molecule type" value="Genomic_DNA"/>
</dbReference>
<keyword evidence="4" id="KW-0539">Nucleus</keyword>
<reference evidence="8" key="2">
    <citation type="submission" date="2009-11" db="EMBL/GenBank/DDBJ databases">
        <title>The Genome Sequence of Allomyces macrogynus strain ATCC 38327.</title>
        <authorList>
            <consortium name="The Broad Institute Genome Sequencing Platform"/>
            <person name="Russ C."/>
            <person name="Cuomo C."/>
            <person name="Shea T."/>
            <person name="Young S.K."/>
            <person name="Zeng Q."/>
            <person name="Koehrsen M."/>
            <person name="Haas B."/>
            <person name="Borodovsky M."/>
            <person name="Guigo R."/>
            <person name="Alvarado L."/>
            <person name="Berlin A."/>
            <person name="Borenstein D."/>
            <person name="Chen Z."/>
            <person name="Engels R."/>
            <person name="Freedman E."/>
            <person name="Gellesch M."/>
            <person name="Goldberg J."/>
            <person name="Griggs A."/>
            <person name="Gujja S."/>
            <person name="Heiman D."/>
            <person name="Hepburn T."/>
            <person name="Howarth C."/>
            <person name="Jen D."/>
            <person name="Larson L."/>
            <person name="Lewis B."/>
            <person name="Mehta T."/>
            <person name="Park D."/>
            <person name="Pearson M."/>
            <person name="Roberts A."/>
            <person name="Saif S."/>
            <person name="Shenoy N."/>
            <person name="Sisk P."/>
            <person name="Stolte C."/>
            <person name="Sykes S."/>
            <person name="Walk T."/>
            <person name="White J."/>
            <person name="Yandava C."/>
            <person name="Burger G."/>
            <person name="Gray M.W."/>
            <person name="Holland P.W.H."/>
            <person name="King N."/>
            <person name="Lang F.B.F."/>
            <person name="Roger A.J."/>
            <person name="Ruiz-Trillo I."/>
            <person name="Lander E."/>
            <person name="Nusbaum C."/>
        </authorList>
    </citation>
    <scope>NUCLEOTIDE SEQUENCE [LARGE SCALE GENOMIC DNA]</scope>
    <source>
        <strain evidence="8">ATCC 38327</strain>
    </source>
</reference>
<organism evidence="7 8">
    <name type="scientific">Allomyces macrogynus (strain ATCC 38327)</name>
    <name type="common">Allomyces javanicus var. macrogynus</name>
    <dbReference type="NCBI Taxonomy" id="578462"/>
    <lineage>
        <taxon>Eukaryota</taxon>
        <taxon>Fungi</taxon>
        <taxon>Fungi incertae sedis</taxon>
        <taxon>Blastocladiomycota</taxon>
        <taxon>Blastocladiomycetes</taxon>
        <taxon>Blastocladiales</taxon>
        <taxon>Blastocladiaceae</taxon>
        <taxon>Allomyces</taxon>
    </lineage>
</organism>
<dbReference type="GO" id="GO:1990918">
    <property type="term" value="P:double-strand break repair involved in meiotic recombination"/>
    <property type="evidence" value="ECO:0007669"/>
    <property type="project" value="TreeGrafter"/>
</dbReference>
<proteinExistence type="inferred from homology"/>
<evidence type="ECO:0000256" key="2">
    <source>
        <dbReference type="ARBA" id="ARBA00022499"/>
    </source>
</evidence>
<dbReference type="AlphaFoldDB" id="A0A0L0SJ97"/>
<comment type="subcellular location">
    <subcellularLocation>
        <location evidence="1">Nucleus</location>
    </subcellularLocation>
</comment>
<dbReference type="GO" id="GO:0005634">
    <property type="term" value="C:nucleus"/>
    <property type="evidence" value="ECO:0007669"/>
    <property type="project" value="UniProtKB-SubCell"/>
</dbReference>
<dbReference type="GO" id="GO:0007129">
    <property type="term" value="P:homologous chromosome pairing at meiosis"/>
    <property type="evidence" value="ECO:0007669"/>
    <property type="project" value="TreeGrafter"/>
</dbReference>
<dbReference type="PANTHER" id="PTHR32086:SF0">
    <property type="entry name" value="FANCONI ANEMIA GROUP D2 PROTEIN"/>
    <property type="match status" value="1"/>
</dbReference>
<keyword evidence="8" id="KW-1185">Reference proteome</keyword>
<keyword evidence="3" id="KW-0832">Ubl conjugation</keyword>
<name>A0A0L0SJ97_ALLM3</name>
<comment type="similarity">
    <text evidence="5">Belongs to the Fanconi anemia protein FANCD2 family.</text>
</comment>
<reference evidence="7 8" key="1">
    <citation type="submission" date="2009-11" db="EMBL/GenBank/DDBJ databases">
        <title>Annotation of Allomyces macrogynus ATCC 38327.</title>
        <authorList>
            <consortium name="The Broad Institute Genome Sequencing Platform"/>
            <person name="Russ C."/>
            <person name="Cuomo C."/>
            <person name="Burger G."/>
            <person name="Gray M.W."/>
            <person name="Holland P.W.H."/>
            <person name="King N."/>
            <person name="Lang F.B.F."/>
            <person name="Roger A.J."/>
            <person name="Ruiz-Trillo I."/>
            <person name="Young S.K."/>
            <person name="Zeng Q."/>
            <person name="Gargeya S."/>
            <person name="Fitzgerald M."/>
            <person name="Haas B."/>
            <person name="Abouelleil A."/>
            <person name="Alvarado L."/>
            <person name="Arachchi H.M."/>
            <person name="Berlin A."/>
            <person name="Chapman S.B."/>
            <person name="Gearin G."/>
            <person name="Goldberg J."/>
            <person name="Griggs A."/>
            <person name="Gujja S."/>
            <person name="Hansen M."/>
            <person name="Heiman D."/>
            <person name="Howarth C."/>
            <person name="Larimer J."/>
            <person name="Lui A."/>
            <person name="MacDonald P.J.P."/>
            <person name="McCowen C."/>
            <person name="Montmayeur A."/>
            <person name="Murphy C."/>
            <person name="Neiman D."/>
            <person name="Pearson M."/>
            <person name="Priest M."/>
            <person name="Roberts A."/>
            <person name="Saif S."/>
            <person name="Shea T."/>
            <person name="Sisk P."/>
            <person name="Stolte C."/>
            <person name="Sykes S."/>
            <person name="Wortman J."/>
            <person name="Nusbaum C."/>
            <person name="Birren B."/>
        </authorList>
    </citation>
    <scope>NUCLEOTIDE SEQUENCE [LARGE SCALE GENOMIC DNA]</scope>
    <source>
        <strain evidence="7 8">ATCC 38327</strain>
    </source>
</reference>
<dbReference type="STRING" id="578462.A0A0L0SJ97"/>
<accession>A0A0L0SJ97</accession>
<evidence type="ECO:0000256" key="3">
    <source>
        <dbReference type="ARBA" id="ARBA00022843"/>
    </source>
</evidence>